<evidence type="ECO:0000259" key="1">
    <source>
        <dbReference type="PROSITE" id="PS51819"/>
    </source>
</evidence>
<proteinExistence type="predicted"/>
<dbReference type="Pfam" id="PF18029">
    <property type="entry name" value="Glyoxalase_6"/>
    <property type="match status" value="1"/>
</dbReference>
<protein>
    <submittedName>
        <fullName evidence="2">VOC family protein</fullName>
    </submittedName>
</protein>
<dbReference type="InterPro" id="IPR029068">
    <property type="entry name" value="Glyas_Bleomycin-R_OHBP_Dase"/>
</dbReference>
<dbReference type="RefSeq" id="WP_263545855.1">
    <property type="nucleotide sequence ID" value="NZ_JAOVZO020000003.1"/>
</dbReference>
<evidence type="ECO:0000313" key="2">
    <source>
        <dbReference type="EMBL" id="MDC8011435.1"/>
    </source>
</evidence>
<dbReference type="InterPro" id="IPR041581">
    <property type="entry name" value="Glyoxalase_6"/>
</dbReference>
<dbReference type="Proteomes" id="UP001139971">
    <property type="component" value="Unassembled WGS sequence"/>
</dbReference>
<name>A0A9X3YHZ7_9GAMM</name>
<dbReference type="InterPro" id="IPR037523">
    <property type="entry name" value="VOC_core"/>
</dbReference>
<dbReference type="CDD" id="cd06587">
    <property type="entry name" value="VOC"/>
    <property type="match status" value="1"/>
</dbReference>
<gene>
    <name evidence="2" type="ORF">OD750_002615</name>
</gene>
<dbReference type="EMBL" id="JAOVZO020000003">
    <property type="protein sequence ID" value="MDC8011435.1"/>
    <property type="molecule type" value="Genomic_DNA"/>
</dbReference>
<keyword evidence="3" id="KW-1185">Reference proteome</keyword>
<evidence type="ECO:0000313" key="3">
    <source>
        <dbReference type="Proteomes" id="UP001139971"/>
    </source>
</evidence>
<reference evidence="2" key="1">
    <citation type="submission" date="2023-02" db="EMBL/GenBank/DDBJ databases">
        <title>Tahibacter soli sp. nov. isolated from soil.</title>
        <authorList>
            <person name="Baek J.H."/>
            <person name="Lee J.K."/>
            <person name="Choi D.G."/>
            <person name="Jeon C.O."/>
        </authorList>
    </citation>
    <scope>NUCLEOTIDE SEQUENCE</scope>
    <source>
        <strain evidence="2">BL</strain>
    </source>
</reference>
<dbReference type="AlphaFoldDB" id="A0A9X3YHZ7"/>
<organism evidence="2 3">
    <name type="scientific">Tahibacter soli</name>
    <dbReference type="NCBI Taxonomy" id="2983605"/>
    <lineage>
        <taxon>Bacteria</taxon>
        <taxon>Pseudomonadati</taxon>
        <taxon>Pseudomonadota</taxon>
        <taxon>Gammaproteobacteria</taxon>
        <taxon>Lysobacterales</taxon>
        <taxon>Rhodanobacteraceae</taxon>
        <taxon>Tahibacter</taxon>
    </lineage>
</organism>
<dbReference type="SUPFAM" id="SSF54593">
    <property type="entry name" value="Glyoxalase/Bleomycin resistance protein/Dihydroxybiphenyl dioxygenase"/>
    <property type="match status" value="1"/>
</dbReference>
<dbReference type="PROSITE" id="PS51819">
    <property type="entry name" value="VOC"/>
    <property type="match status" value="1"/>
</dbReference>
<accession>A0A9X3YHZ7</accession>
<comment type="caution">
    <text evidence="2">The sequence shown here is derived from an EMBL/GenBank/DDBJ whole genome shotgun (WGS) entry which is preliminary data.</text>
</comment>
<feature type="domain" description="VOC" evidence="1">
    <location>
        <begin position="1"/>
        <end position="124"/>
    </location>
</feature>
<dbReference type="Gene3D" id="3.10.180.10">
    <property type="entry name" value="2,3-Dihydroxybiphenyl 1,2-Dioxygenase, domain 1"/>
    <property type="match status" value="1"/>
</dbReference>
<sequence length="136" mass="14671">MHELMINLDVPDLDAAVAFYVRALDLRETRRLFGGAIAELAGLPALLYLIEKPAGTIAAGEQPRDYARHWTPMHLDVIVDDVHAAVARALAAGATLERPPAEAGWGVIAGLADPFGHGFCFVEWRAGYDVVTVPAR</sequence>